<keyword evidence="1" id="KW-0175">Coiled coil</keyword>
<evidence type="ECO:0000313" key="2">
    <source>
        <dbReference type="EMBL" id="CAB3380444.1"/>
    </source>
</evidence>
<dbReference type="Proteomes" id="UP000494165">
    <property type="component" value="Unassembled WGS sequence"/>
</dbReference>
<gene>
    <name evidence="2" type="ORF">CLODIP_2_CD12670</name>
</gene>
<evidence type="ECO:0008006" key="4">
    <source>
        <dbReference type="Google" id="ProtNLM"/>
    </source>
</evidence>
<dbReference type="InterPro" id="IPR000956">
    <property type="entry name" value="Stathmin_fam"/>
</dbReference>
<dbReference type="GO" id="GO:0031110">
    <property type="term" value="P:regulation of microtubule polymerization or depolymerization"/>
    <property type="evidence" value="ECO:0007669"/>
    <property type="project" value="InterPro"/>
</dbReference>
<dbReference type="InterPro" id="IPR036002">
    <property type="entry name" value="Stathmin_sf"/>
</dbReference>
<comment type="caution">
    <text evidence="2">The sequence shown here is derived from an EMBL/GenBank/DDBJ whole genome shotgun (WGS) entry which is preliminary data.</text>
</comment>
<keyword evidence="3" id="KW-1185">Reference proteome</keyword>
<evidence type="ECO:0000313" key="3">
    <source>
        <dbReference type="Proteomes" id="UP000494165"/>
    </source>
</evidence>
<evidence type="ECO:0000256" key="1">
    <source>
        <dbReference type="SAM" id="Coils"/>
    </source>
</evidence>
<organism evidence="2 3">
    <name type="scientific">Cloeon dipterum</name>
    <dbReference type="NCBI Taxonomy" id="197152"/>
    <lineage>
        <taxon>Eukaryota</taxon>
        <taxon>Metazoa</taxon>
        <taxon>Ecdysozoa</taxon>
        <taxon>Arthropoda</taxon>
        <taxon>Hexapoda</taxon>
        <taxon>Insecta</taxon>
        <taxon>Pterygota</taxon>
        <taxon>Palaeoptera</taxon>
        <taxon>Ephemeroptera</taxon>
        <taxon>Pisciforma</taxon>
        <taxon>Baetidae</taxon>
        <taxon>Cloeon</taxon>
    </lineage>
</organism>
<dbReference type="OrthoDB" id="5986631at2759"/>
<reference evidence="2 3" key="1">
    <citation type="submission" date="2020-04" db="EMBL/GenBank/DDBJ databases">
        <authorList>
            <person name="Alioto T."/>
            <person name="Alioto T."/>
            <person name="Gomez Garrido J."/>
        </authorList>
    </citation>
    <scope>NUCLEOTIDE SEQUENCE [LARGE SCALE GENOMIC DNA]</scope>
</reference>
<proteinExistence type="predicted"/>
<dbReference type="EMBL" id="CADEPI010000208">
    <property type="protein sequence ID" value="CAB3380444.1"/>
    <property type="molecule type" value="Genomic_DNA"/>
</dbReference>
<name>A0A8S1DD30_9INSE</name>
<accession>A0A8S1DD30</accession>
<protein>
    <recommendedName>
        <fullName evidence="4">Stathmin</fullName>
    </recommendedName>
</protein>
<dbReference type="SUPFAM" id="SSF101494">
    <property type="entry name" value="Stathmin"/>
    <property type="match status" value="1"/>
</dbReference>
<dbReference type="Pfam" id="PF00836">
    <property type="entry name" value="Stathmin"/>
    <property type="match status" value="1"/>
</dbReference>
<dbReference type="AlphaFoldDB" id="A0A8S1DD30"/>
<dbReference type="Gene3D" id="6.10.280.30">
    <property type="match status" value="2"/>
</dbReference>
<sequence length="185" mass="21896">MSRIEEAAKKRDEKTQEFINATKSALDQKMKIHTEKHEEFLGDLISKVKDHLEIVDKHRQSTTESGDKMTEEVRNSLEERLRTASEQREEHLRKQLERLKEHAESCARVREDNKQKLEKLQIIQEQIQSKLKDAENRRSIHEEKLKSKLVEHEKRCEMARQKREQLLLEGNQQDMEKKTVTASSG</sequence>
<feature type="coiled-coil region" evidence="1">
    <location>
        <begin position="74"/>
        <end position="169"/>
    </location>
</feature>